<comment type="caution">
    <text evidence="8">The sequence shown here is derived from an EMBL/GenBank/DDBJ whole genome shotgun (WGS) entry which is preliminary data.</text>
</comment>
<protein>
    <recommendedName>
        <fullName evidence="7">EXPERA domain-containing protein</fullName>
    </recommendedName>
</protein>
<keyword evidence="2 5" id="KW-0812">Transmembrane</keyword>
<reference evidence="8 9" key="1">
    <citation type="submission" date="2019-06" db="EMBL/GenBank/DDBJ databases">
        <title>Genomics analysis of Aphanomyces spp. identifies a new class of oomycete effector associated with host adaptation.</title>
        <authorList>
            <person name="Gaulin E."/>
        </authorList>
    </citation>
    <scope>NUCLEOTIDE SEQUENCE [LARGE SCALE GENOMIC DNA]</scope>
    <source>
        <strain evidence="8 9">E</strain>
    </source>
</reference>
<evidence type="ECO:0000256" key="4">
    <source>
        <dbReference type="ARBA" id="ARBA00023136"/>
    </source>
</evidence>
<dbReference type="Proteomes" id="UP000469452">
    <property type="component" value="Unassembled WGS sequence"/>
</dbReference>
<feature type="non-terminal residue" evidence="8">
    <location>
        <position position="83"/>
    </location>
</feature>
<evidence type="ECO:0000313" key="9">
    <source>
        <dbReference type="Proteomes" id="UP000469452"/>
    </source>
</evidence>
<evidence type="ECO:0000256" key="2">
    <source>
        <dbReference type="ARBA" id="ARBA00022692"/>
    </source>
</evidence>
<keyword evidence="3 5" id="KW-1133">Transmembrane helix</keyword>
<dbReference type="AlphaFoldDB" id="A0A6A5AUD7"/>
<dbReference type="Pfam" id="PF05241">
    <property type="entry name" value="EBP"/>
    <property type="match status" value="1"/>
</dbReference>
<keyword evidence="4 5" id="KW-0472">Membrane</keyword>
<feature type="transmembrane region" description="Helical" evidence="6">
    <location>
        <begin position="57"/>
        <end position="77"/>
    </location>
</feature>
<dbReference type="PROSITE" id="PS51751">
    <property type="entry name" value="EXPERA"/>
    <property type="match status" value="1"/>
</dbReference>
<gene>
    <name evidence="8" type="ORF">AaE_003237</name>
</gene>
<evidence type="ECO:0000256" key="6">
    <source>
        <dbReference type="SAM" id="Phobius"/>
    </source>
</evidence>
<dbReference type="InterPro" id="IPR033118">
    <property type="entry name" value="EXPERA"/>
</dbReference>
<comment type="subcellular location">
    <subcellularLocation>
        <location evidence="1">Membrane</location>
        <topology evidence="1">Multi-pass membrane protein</topology>
    </subcellularLocation>
</comment>
<feature type="transmembrane region" description="Helical" evidence="6">
    <location>
        <begin position="25"/>
        <end position="45"/>
    </location>
</feature>
<evidence type="ECO:0000256" key="1">
    <source>
        <dbReference type="ARBA" id="ARBA00004141"/>
    </source>
</evidence>
<evidence type="ECO:0000256" key="3">
    <source>
        <dbReference type="ARBA" id="ARBA00022989"/>
    </source>
</evidence>
<organism evidence="8 9">
    <name type="scientific">Aphanomyces astaci</name>
    <name type="common">Crayfish plague agent</name>
    <dbReference type="NCBI Taxonomy" id="112090"/>
    <lineage>
        <taxon>Eukaryota</taxon>
        <taxon>Sar</taxon>
        <taxon>Stramenopiles</taxon>
        <taxon>Oomycota</taxon>
        <taxon>Saprolegniomycetes</taxon>
        <taxon>Saprolegniales</taxon>
        <taxon>Verrucalvaceae</taxon>
        <taxon>Aphanomyces</taxon>
    </lineage>
</organism>
<proteinExistence type="predicted"/>
<dbReference type="GO" id="GO:0016020">
    <property type="term" value="C:membrane"/>
    <property type="evidence" value="ECO:0007669"/>
    <property type="project" value="UniProtKB-SubCell"/>
</dbReference>
<sequence>MEMTFQVPYYIVAIYGFINRMRSEWLRVPTLVYAAQSITVMAIVLTEQFVGEFKTSAPLVILGSYLPFAIVPFFFLIRASGPT</sequence>
<evidence type="ECO:0000256" key="5">
    <source>
        <dbReference type="PROSITE-ProRule" id="PRU01087"/>
    </source>
</evidence>
<dbReference type="EMBL" id="VJMI01007759">
    <property type="protein sequence ID" value="KAF0763002.1"/>
    <property type="molecule type" value="Genomic_DNA"/>
</dbReference>
<dbReference type="VEuPathDB" id="FungiDB:H257_16104"/>
<evidence type="ECO:0000313" key="8">
    <source>
        <dbReference type="EMBL" id="KAF0763002.1"/>
    </source>
</evidence>
<evidence type="ECO:0000259" key="7">
    <source>
        <dbReference type="PROSITE" id="PS51751"/>
    </source>
</evidence>
<accession>A0A6A5AUD7</accession>
<name>A0A6A5AUD7_APHAT</name>
<feature type="domain" description="EXPERA" evidence="7">
    <location>
        <begin position="1"/>
        <end position="76"/>
    </location>
</feature>